<dbReference type="Gene3D" id="3.30.2350.10">
    <property type="entry name" value="Pseudouridine synthase"/>
    <property type="match status" value="1"/>
</dbReference>
<gene>
    <name evidence="3" type="ORF">BA195_11165</name>
</gene>
<dbReference type="GO" id="GO:0003723">
    <property type="term" value="F:RNA binding"/>
    <property type="evidence" value="ECO:0007669"/>
    <property type="project" value="InterPro"/>
</dbReference>
<name>A0A1B9XX85_9FLAO</name>
<dbReference type="OrthoDB" id="9807829at2"/>
<dbReference type="CDD" id="cd02869">
    <property type="entry name" value="PseudoU_synth_RluA_like"/>
    <property type="match status" value="1"/>
</dbReference>
<dbReference type="Proteomes" id="UP000093186">
    <property type="component" value="Unassembled WGS sequence"/>
</dbReference>
<dbReference type="RefSeq" id="WP_068705572.1">
    <property type="nucleotide sequence ID" value="NZ_MAKX01000024.1"/>
</dbReference>
<dbReference type="PROSITE" id="PS01129">
    <property type="entry name" value="PSI_RLU"/>
    <property type="match status" value="1"/>
</dbReference>
<dbReference type="InterPro" id="IPR006145">
    <property type="entry name" value="PsdUridine_synth_RsuA/RluA"/>
</dbReference>
<dbReference type="GO" id="GO:0000455">
    <property type="term" value="P:enzyme-directed rRNA pseudouridine synthesis"/>
    <property type="evidence" value="ECO:0007669"/>
    <property type="project" value="TreeGrafter"/>
</dbReference>
<sequence length="542" mass="62280">MNKFISFTTDINSLPLPNKFDYPHNYIPHPLAKTAANELQAYLKKQTDFIHNFGLNNQKYLKSEPLGKMFGVLVVKNKNGELGYLAAFSGKINNSTLLKNFVPPVYNVLSENGCYLKTEEQLNQINSNLSDLKNNTVFLKTEKKYLNIRSINNNLLENEKVKIKKRRKARKQQSVQSNQQNINEEFYLREYEVYLNTKIHPIKKEYTYYQQQIQQLQEQRKKLSARVQQEIFKNYQFLNSKKEAKNLLAIFKSSKQNIPAGAGDCCAPKLLQYAFLNNLTPICMAEFWWGKSLTTSIRKHQNFYAACTGKCKPILKHMLQGLSVDKNPVLLQLQSKTAIKIIFEDNYLAVIHKPNGLLSVPGKEIEDSVYSRIKKLYPTATGSLIVHRLDMSTSGILLIAKNASTHKHLQAQFINKTIKKRYVALLDGVLDKNKGEINLPLRVDLNDRPKQLVCYEHGKLARTNWKIIEVKNNKTRIHLYPITGRTHQLRVHAAHNLGLNTPILGDDLYGVKADRLYLHAEKITFIHPKTAKQLSFISPTPF</sequence>
<feature type="domain" description="Pseudouridine synthase RsuA/RluA-like" evidence="2">
    <location>
        <begin position="348"/>
        <end position="495"/>
    </location>
</feature>
<evidence type="ECO:0000313" key="4">
    <source>
        <dbReference type="Proteomes" id="UP000093186"/>
    </source>
</evidence>
<keyword evidence="1" id="KW-0175">Coiled coil</keyword>
<dbReference type="InterPro" id="IPR050188">
    <property type="entry name" value="RluA_PseudoU_synthase"/>
</dbReference>
<feature type="coiled-coil region" evidence="1">
    <location>
        <begin position="115"/>
        <end position="142"/>
    </location>
</feature>
<dbReference type="EMBL" id="MAKX01000024">
    <property type="protein sequence ID" value="OCK42178.1"/>
    <property type="molecule type" value="Genomic_DNA"/>
</dbReference>
<evidence type="ECO:0000256" key="1">
    <source>
        <dbReference type="SAM" id="Coils"/>
    </source>
</evidence>
<dbReference type="InterPro" id="IPR020103">
    <property type="entry name" value="PsdUridine_synth_cat_dom_sf"/>
</dbReference>
<dbReference type="AlphaFoldDB" id="A0A1B9XX85"/>
<dbReference type="Pfam" id="PF00849">
    <property type="entry name" value="PseudoU_synth_2"/>
    <property type="match status" value="1"/>
</dbReference>
<dbReference type="GO" id="GO:0009982">
    <property type="term" value="F:pseudouridine synthase activity"/>
    <property type="evidence" value="ECO:0007669"/>
    <property type="project" value="InterPro"/>
</dbReference>
<evidence type="ECO:0000313" key="3">
    <source>
        <dbReference type="EMBL" id="OCK42178.1"/>
    </source>
</evidence>
<feature type="coiled-coil region" evidence="1">
    <location>
        <begin position="206"/>
        <end position="233"/>
    </location>
</feature>
<dbReference type="PANTHER" id="PTHR21600:SF89">
    <property type="entry name" value="RIBOSOMAL LARGE SUBUNIT PSEUDOURIDINE SYNTHASE A"/>
    <property type="match status" value="1"/>
</dbReference>
<keyword evidence="4" id="KW-1185">Reference proteome</keyword>
<dbReference type="SUPFAM" id="SSF55120">
    <property type="entry name" value="Pseudouridine synthase"/>
    <property type="match status" value="1"/>
</dbReference>
<accession>A0A1B9XX85</accession>
<protein>
    <submittedName>
        <fullName evidence="3">RNA pseudouridine synthase</fullName>
    </submittedName>
</protein>
<reference evidence="3 4" key="1">
    <citation type="submission" date="2016-06" db="EMBL/GenBank/DDBJ databases">
        <title>Draft Genome Sequence of Tenacibaculum soleae UCD-KL19.</title>
        <authorList>
            <person name="Eisen J.A."/>
            <person name="Coil D.A."/>
            <person name="Lujan K.M."/>
        </authorList>
    </citation>
    <scope>NUCLEOTIDE SEQUENCE [LARGE SCALE GENOMIC DNA]</scope>
    <source>
        <strain evidence="3 4">UCD-KL19</strain>
    </source>
</reference>
<proteinExistence type="predicted"/>
<dbReference type="PANTHER" id="PTHR21600">
    <property type="entry name" value="MITOCHONDRIAL RNA PSEUDOURIDINE SYNTHASE"/>
    <property type="match status" value="1"/>
</dbReference>
<organism evidence="3 4">
    <name type="scientific">Tenacibaculum soleae</name>
    <dbReference type="NCBI Taxonomy" id="447689"/>
    <lineage>
        <taxon>Bacteria</taxon>
        <taxon>Pseudomonadati</taxon>
        <taxon>Bacteroidota</taxon>
        <taxon>Flavobacteriia</taxon>
        <taxon>Flavobacteriales</taxon>
        <taxon>Flavobacteriaceae</taxon>
        <taxon>Tenacibaculum</taxon>
    </lineage>
</organism>
<dbReference type="GO" id="GO:0140098">
    <property type="term" value="F:catalytic activity, acting on RNA"/>
    <property type="evidence" value="ECO:0007669"/>
    <property type="project" value="UniProtKB-ARBA"/>
</dbReference>
<comment type="caution">
    <text evidence="3">The sequence shown here is derived from an EMBL/GenBank/DDBJ whole genome shotgun (WGS) entry which is preliminary data.</text>
</comment>
<evidence type="ECO:0000259" key="2">
    <source>
        <dbReference type="Pfam" id="PF00849"/>
    </source>
</evidence>
<dbReference type="STRING" id="447689.BA195_11165"/>
<dbReference type="InterPro" id="IPR006224">
    <property type="entry name" value="PsdUridine_synth_RluA-like_CS"/>
</dbReference>